<gene>
    <name evidence="6" type="ORF">SAMN04489832_6241</name>
</gene>
<dbReference type="Pfam" id="PF13408">
    <property type="entry name" value="Zn_ribbon_recom"/>
    <property type="match status" value="1"/>
</dbReference>
<keyword evidence="7" id="KW-1185">Reference proteome</keyword>
<evidence type="ECO:0000259" key="4">
    <source>
        <dbReference type="PROSITE" id="PS51736"/>
    </source>
</evidence>
<dbReference type="PANTHER" id="PTHR30461:SF2">
    <property type="entry name" value="SERINE RECOMBINASE PINE-RELATED"/>
    <property type="match status" value="1"/>
</dbReference>
<dbReference type="PROSITE" id="PS51737">
    <property type="entry name" value="RECOMBINASE_DNA_BIND"/>
    <property type="match status" value="1"/>
</dbReference>
<evidence type="ECO:0000256" key="1">
    <source>
        <dbReference type="ARBA" id="ARBA00023125"/>
    </source>
</evidence>
<dbReference type="InterPro" id="IPR050639">
    <property type="entry name" value="SSR_resolvase"/>
</dbReference>
<dbReference type="InterPro" id="IPR036162">
    <property type="entry name" value="Resolvase-like_N_sf"/>
</dbReference>
<organism evidence="6 7">
    <name type="scientific">Micromonospora cremea</name>
    <dbReference type="NCBI Taxonomy" id="709881"/>
    <lineage>
        <taxon>Bacteria</taxon>
        <taxon>Bacillati</taxon>
        <taxon>Actinomycetota</taxon>
        <taxon>Actinomycetes</taxon>
        <taxon>Micromonosporales</taxon>
        <taxon>Micromonosporaceae</taxon>
        <taxon>Micromonospora</taxon>
    </lineage>
</organism>
<dbReference type="SMART" id="SM00857">
    <property type="entry name" value="Resolvase"/>
    <property type="match status" value="1"/>
</dbReference>
<feature type="domain" description="Resolvase/invertase-type recombinase catalytic" evidence="4">
    <location>
        <begin position="2"/>
        <end position="148"/>
    </location>
</feature>
<feature type="coiled-coil region" evidence="3">
    <location>
        <begin position="364"/>
        <end position="414"/>
    </location>
</feature>
<dbReference type="CDD" id="cd00338">
    <property type="entry name" value="Ser_Recombinase"/>
    <property type="match status" value="1"/>
</dbReference>
<feature type="domain" description="Recombinase" evidence="5">
    <location>
        <begin position="156"/>
        <end position="271"/>
    </location>
</feature>
<evidence type="ECO:0000313" key="6">
    <source>
        <dbReference type="EMBL" id="SIN38101.1"/>
    </source>
</evidence>
<dbReference type="InterPro" id="IPR038109">
    <property type="entry name" value="DNA_bind_recomb_sf"/>
</dbReference>
<dbReference type="InterPro" id="IPR006119">
    <property type="entry name" value="Resolv_N"/>
</dbReference>
<dbReference type="InterPro" id="IPR025827">
    <property type="entry name" value="Zn_ribbon_recom_dom"/>
</dbReference>
<proteinExistence type="predicted"/>
<accession>A0A1N6AVH6</accession>
<dbReference type="GO" id="GO:0000150">
    <property type="term" value="F:DNA strand exchange activity"/>
    <property type="evidence" value="ECO:0007669"/>
    <property type="project" value="InterPro"/>
</dbReference>
<dbReference type="PANTHER" id="PTHR30461">
    <property type="entry name" value="DNA-INVERTASE FROM LAMBDOID PROPHAGE"/>
    <property type="match status" value="1"/>
</dbReference>
<dbReference type="OrthoDB" id="4367319at2"/>
<dbReference type="EMBL" id="FSQT01000002">
    <property type="protein sequence ID" value="SIN38101.1"/>
    <property type="molecule type" value="Genomic_DNA"/>
</dbReference>
<name>A0A1N6AVH6_9ACTN</name>
<keyword evidence="3" id="KW-0175">Coiled coil</keyword>
<evidence type="ECO:0000256" key="3">
    <source>
        <dbReference type="SAM" id="Coils"/>
    </source>
</evidence>
<evidence type="ECO:0000256" key="2">
    <source>
        <dbReference type="ARBA" id="ARBA00023172"/>
    </source>
</evidence>
<dbReference type="RefSeq" id="WP_074317787.1">
    <property type="nucleotide sequence ID" value="NZ_FSQT01000002.1"/>
</dbReference>
<dbReference type="AlphaFoldDB" id="A0A1N6AVH6"/>
<dbReference type="Pfam" id="PF00239">
    <property type="entry name" value="Resolvase"/>
    <property type="match status" value="1"/>
</dbReference>
<sequence>MRVLGVVRLSRETDESTSPERQRETVTKWADLHGHTIVGWAEDLDVSGAVSPWERPQLGPWLRERSGEFDALVAWKVDRISRRLLHFASLLDWATENKKTVASATEPIDTSDRFGRLIAQVLAMFAEFERDAIQERVLDGRDKLREAGRWGGGHPPFGYQPVRVDGGWRLEPHPDQAPIVREMVSRVIAGASVLSVCRSLNDRGLLTRNKAEWTASSAFRVLRSRTTLGQAEHKGEVLKDADGLPRRIAEPIVLYDDWRRVQKVLDDRGKAEKVRTHGAALLLGVGFCECGQRLYRQSGVSSGKLYSYYVCSGRKRGKRTEDSPENPGCANKPIAAPILDDAAVGSLLLMTGDLEFQEKRFVPGESHADELGQVEQALKEAREEWDLGLYGGDRQSYLERLTRLSERKAKLEAMPQTEDRWEMVHTGETIREMWDGLASVEERRAFLLSLNDFRVTLHAQPVRTRSLFPGTPSGEATGGRVSVDIPHDLQQQVLERAARTA</sequence>
<protein>
    <submittedName>
        <fullName evidence="6">Site-specific DNA recombinase</fullName>
    </submittedName>
</protein>
<keyword evidence="1" id="KW-0238">DNA-binding</keyword>
<dbReference type="PROSITE" id="PS51736">
    <property type="entry name" value="RECOMBINASES_3"/>
    <property type="match status" value="1"/>
</dbReference>
<dbReference type="Gene3D" id="3.90.1750.20">
    <property type="entry name" value="Putative Large Serine Recombinase, Chain B, Domain 2"/>
    <property type="match status" value="1"/>
</dbReference>
<evidence type="ECO:0000313" key="7">
    <source>
        <dbReference type="Proteomes" id="UP000185124"/>
    </source>
</evidence>
<reference evidence="7" key="1">
    <citation type="submission" date="2016-12" db="EMBL/GenBank/DDBJ databases">
        <authorList>
            <person name="Varghese N."/>
            <person name="Submissions S."/>
        </authorList>
    </citation>
    <scope>NUCLEOTIDE SEQUENCE [LARGE SCALE GENOMIC DNA]</scope>
    <source>
        <strain evidence="7">DSM 45599</strain>
    </source>
</reference>
<dbReference type="Gene3D" id="3.40.50.1390">
    <property type="entry name" value="Resolvase, N-terminal catalytic domain"/>
    <property type="match status" value="1"/>
</dbReference>
<dbReference type="GO" id="GO:0003677">
    <property type="term" value="F:DNA binding"/>
    <property type="evidence" value="ECO:0007669"/>
    <property type="project" value="UniProtKB-KW"/>
</dbReference>
<evidence type="ECO:0000259" key="5">
    <source>
        <dbReference type="PROSITE" id="PS51737"/>
    </source>
</evidence>
<keyword evidence="2" id="KW-0233">DNA recombination</keyword>
<dbReference type="InterPro" id="IPR011109">
    <property type="entry name" value="DNA_bind_recombinase_dom"/>
</dbReference>
<dbReference type="Pfam" id="PF07508">
    <property type="entry name" value="Recombinase"/>
    <property type="match status" value="1"/>
</dbReference>
<dbReference type="SUPFAM" id="SSF53041">
    <property type="entry name" value="Resolvase-like"/>
    <property type="match status" value="1"/>
</dbReference>
<dbReference type="Proteomes" id="UP000185124">
    <property type="component" value="Unassembled WGS sequence"/>
</dbReference>